<dbReference type="AlphaFoldDB" id="A0A7D5T650"/>
<dbReference type="RefSeq" id="WP_179911382.1">
    <property type="nucleotide sequence ID" value="NZ_CP058910.1"/>
</dbReference>
<keyword evidence="2" id="KW-1185">Reference proteome</keyword>
<reference evidence="1 2" key="1">
    <citation type="submission" date="2020-07" db="EMBL/GenBank/DDBJ databases">
        <title>Halosimplex pelagicum sp. nov. and Halosimplex rubrum sp. nov., isolated from salted brown alga Laminaria, and emended description of the genus Halosimplex.</title>
        <authorList>
            <person name="Cui H."/>
        </authorList>
    </citation>
    <scope>NUCLEOTIDE SEQUENCE [LARGE SCALE GENOMIC DNA]</scope>
    <source>
        <strain evidence="1 2">R27</strain>
    </source>
</reference>
<dbReference type="NCBIfam" id="TIGR01725">
    <property type="entry name" value="phge_HK97_gp10"/>
    <property type="match status" value="1"/>
</dbReference>
<name>A0A7D5T650_9EURY</name>
<organism evidence="1 2">
    <name type="scientific">Halosimplex rubrum</name>
    <dbReference type="NCBI Taxonomy" id="869889"/>
    <lineage>
        <taxon>Archaea</taxon>
        <taxon>Methanobacteriati</taxon>
        <taxon>Methanobacteriota</taxon>
        <taxon>Stenosarchaea group</taxon>
        <taxon>Halobacteria</taxon>
        <taxon>Halobacteriales</taxon>
        <taxon>Haloarculaceae</taxon>
        <taxon>Halosimplex</taxon>
    </lineage>
</organism>
<evidence type="ECO:0000313" key="1">
    <source>
        <dbReference type="EMBL" id="QLH77455.1"/>
    </source>
</evidence>
<protein>
    <submittedName>
        <fullName evidence="1">Uncharacterized protein</fullName>
    </submittedName>
</protein>
<dbReference type="GeneID" id="56078031"/>
<sequence>MSDIDLELDGLDALETRIEELQEDYREPDNWFVGTAVEYAIFLEFGTSKMDAKPFVRPAVHAYQSNLEAAIATDTRKTLDDIDSAEELVQTIAFGLERRIKRIITAKGLIETGTMRASVKAVDNPTRLPDADQVDPGDAVATADVEVSADA</sequence>
<gene>
    <name evidence="1" type="ORF">HZS55_09170</name>
</gene>
<evidence type="ECO:0000313" key="2">
    <source>
        <dbReference type="Proteomes" id="UP000509667"/>
    </source>
</evidence>
<dbReference type="Proteomes" id="UP000509667">
    <property type="component" value="Chromosome"/>
</dbReference>
<dbReference type="EMBL" id="CP058910">
    <property type="protein sequence ID" value="QLH77455.1"/>
    <property type="molecule type" value="Genomic_DNA"/>
</dbReference>
<accession>A0A7D5T650</accession>
<proteinExistence type="predicted"/>
<dbReference type="OrthoDB" id="351272at2157"/>
<dbReference type="KEGG" id="hrr:HZS55_09170"/>
<dbReference type="InterPro" id="IPR010064">
    <property type="entry name" value="HK97-gp10_tail"/>
</dbReference>